<dbReference type="RefSeq" id="WP_105219671.1">
    <property type="nucleotide sequence ID" value="NZ_CAWNSU010000044.1"/>
</dbReference>
<keyword evidence="5" id="KW-1185">Reference proteome</keyword>
<dbReference type="OrthoDB" id="511849at2"/>
<feature type="region of interest" description="Disordered" evidence="3">
    <location>
        <begin position="110"/>
        <end position="143"/>
    </location>
</feature>
<proteinExistence type="predicted"/>
<sequence length="143" mass="15683">MSLNSSVPQQTSRISSSQVDNPDYTKLVKFLIQPFLENPDSLRVDCEVSQSSRKVWLRVAFESEDKGKVYGRGGRNIQAIRTVIAAAGAIAEQSVYLDIYGGDAQERDLATAAPAELGSKPSPEKRRTTSKPNVRPRSQSSVQ</sequence>
<evidence type="ECO:0000256" key="2">
    <source>
        <dbReference type="ARBA" id="ARBA00022884"/>
    </source>
</evidence>
<reference evidence="4 5" key="1">
    <citation type="journal article" date="2019" name="Front. Microbiol.">
        <title>Genomic Features for Desiccation Tolerance and Sugar Biosynthesis in the Extremophile Gloeocapsopsis sp. UTEX B3054.</title>
        <authorList>
            <person name="Urrejola C."/>
            <person name="Alcorta J."/>
            <person name="Salas L."/>
            <person name="Vasquez M."/>
            <person name="Polz M.F."/>
            <person name="Vicuna R."/>
            <person name="Diez B."/>
        </authorList>
    </citation>
    <scope>NUCLEOTIDE SEQUENCE [LARGE SCALE GENOMIC DNA]</scope>
    <source>
        <strain evidence="4 5">1H9</strain>
    </source>
</reference>
<keyword evidence="1" id="KW-0963">Cytoplasm</keyword>
<evidence type="ECO:0000256" key="3">
    <source>
        <dbReference type="SAM" id="MobiDB-lite"/>
    </source>
</evidence>
<gene>
    <name evidence="4" type="ORF">BWI75_12310</name>
</gene>
<evidence type="ECO:0000313" key="5">
    <source>
        <dbReference type="Proteomes" id="UP000441797"/>
    </source>
</evidence>
<dbReference type="PANTHER" id="PTHR34654:SF1">
    <property type="entry name" value="RNA-BINDING PROTEIN KHPA"/>
    <property type="match status" value="1"/>
</dbReference>
<dbReference type="PANTHER" id="PTHR34654">
    <property type="entry name" value="UPF0109 PROTEIN SCO5592"/>
    <property type="match status" value="1"/>
</dbReference>
<dbReference type="CDD" id="cd22533">
    <property type="entry name" value="KH-II_YlqC-like"/>
    <property type="match status" value="1"/>
</dbReference>
<feature type="compositionally biased region" description="Polar residues" evidence="3">
    <location>
        <begin position="130"/>
        <end position="143"/>
    </location>
</feature>
<dbReference type="EMBL" id="NAPY01000017">
    <property type="protein sequence ID" value="MUL37104.1"/>
    <property type="molecule type" value="Genomic_DNA"/>
</dbReference>
<protein>
    <submittedName>
        <fullName evidence="4">RNA-binding protein</fullName>
    </submittedName>
</protein>
<dbReference type="Proteomes" id="UP000441797">
    <property type="component" value="Unassembled WGS sequence"/>
</dbReference>
<dbReference type="GO" id="GO:0003723">
    <property type="term" value="F:RNA binding"/>
    <property type="evidence" value="ECO:0007669"/>
    <property type="project" value="UniProtKB-KW"/>
</dbReference>
<name>A0A6N8FWF5_9CHRO</name>
<evidence type="ECO:0000313" key="4">
    <source>
        <dbReference type="EMBL" id="MUL37104.1"/>
    </source>
</evidence>
<organism evidence="4 5">
    <name type="scientific">Gloeocapsopsis dulcis AAB1 = 1H9</name>
    <dbReference type="NCBI Taxonomy" id="1433147"/>
    <lineage>
        <taxon>Bacteria</taxon>
        <taxon>Bacillati</taxon>
        <taxon>Cyanobacteriota</taxon>
        <taxon>Cyanophyceae</taxon>
        <taxon>Oscillatoriophycideae</taxon>
        <taxon>Chroococcales</taxon>
        <taxon>Chroococcaceae</taxon>
        <taxon>Gloeocapsopsis</taxon>
        <taxon>Gloeocapsopsis dulcis</taxon>
    </lineage>
</organism>
<accession>A0A6N8FWF5</accession>
<keyword evidence="2" id="KW-0694">RNA-binding</keyword>
<comment type="caution">
    <text evidence="4">The sequence shown here is derived from an EMBL/GenBank/DDBJ whole genome shotgun (WGS) entry which is preliminary data.</text>
</comment>
<dbReference type="Pfam" id="PF13083">
    <property type="entry name" value="KH_KhpA-B"/>
    <property type="match status" value="1"/>
</dbReference>
<dbReference type="AlphaFoldDB" id="A0A6N8FWF5"/>
<evidence type="ECO:0000256" key="1">
    <source>
        <dbReference type="ARBA" id="ARBA00022490"/>
    </source>
</evidence>
<dbReference type="InterPro" id="IPR020627">
    <property type="entry name" value="KhpA"/>
</dbReference>